<reference evidence="1" key="1">
    <citation type="submission" date="2018-08" db="EMBL/GenBank/DDBJ databases">
        <title>Identification of Burkholderia cepacia strains that express a Burkholderia pseudomallei-like capsular polysaccharide.</title>
        <authorList>
            <person name="Burtnick M.N."/>
            <person name="Vongsouvath M."/>
            <person name="Newton P."/>
            <person name="Wuthiekanun V."/>
            <person name="Limmathurotsakul D."/>
            <person name="Brett P.J."/>
            <person name="Chantratita N."/>
            <person name="Dance D.A."/>
        </authorList>
    </citation>
    <scope>NUCLEOTIDE SEQUENCE</scope>
    <source>
        <strain evidence="1">SBXCC001</strain>
    </source>
</reference>
<organism evidence="1 2">
    <name type="scientific">Burkholderia thailandensis</name>
    <dbReference type="NCBI Taxonomy" id="57975"/>
    <lineage>
        <taxon>Bacteria</taxon>
        <taxon>Pseudomonadati</taxon>
        <taxon>Pseudomonadota</taxon>
        <taxon>Betaproteobacteria</taxon>
        <taxon>Burkholderiales</taxon>
        <taxon>Burkholderiaceae</taxon>
        <taxon>Burkholderia</taxon>
        <taxon>pseudomallei group</taxon>
    </lineage>
</organism>
<dbReference type="Proteomes" id="UP001272137">
    <property type="component" value="Unassembled WGS sequence"/>
</dbReference>
<sequence>MRRLGGRGAVHLDLEACAAGGAVPVFPTGRGRCRAAVGLRPL</sequence>
<dbReference type="AlphaFoldDB" id="A0AAW9D2M7"/>
<protein>
    <submittedName>
        <fullName evidence="1">Uncharacterized protein</fullName>
    </submittedName>
</protein>
<evidence type="ECO:0000313" key="1">
    <source>
        <dbReference type="EMBL" id="MDW9254454.1"/>
    </source>
</evidence>
<comment type="caution">
    <text evidence="1">The sequence shown here is derived from an EMBL/GenBank/DDBJ whole genome shotgun (WGS) entry which is preliminary data.</text>
</comment>
<evidence type="ECO:0000313" key="2">
    <source>
        <dbReference type="Proteomes" id="UP001272137"/>
    </source>
</evidence>
<dbReference type="EMBL" id="QXCT01000002">
    <property type="protein sequence ID" value="MDW9254454.1"/>
    <property type="molecule type" value="Genomic_DNA"/>
</dbReference>
<name>A0AAW9D2M7_BURTH</name>
<gene>
    <name evidence="1" type="ORF">C7S16_0732</name>
</gene>
<accession>A0AAW9D2M7</accession>
<proteinExistence type="predicted"/>